<protein>
    <submittedName>
        <fullName evidence="2">Uncharacterized protein</fullName>
    </submittedName>
</protein>
<gene>
    <name evidence="2" type="ORF">BJX68DRAFT_225131</name>
</gene>
<proteinExistence type="predicted"/>
<feature type="transmembrane region" description="Helical" evidence="1">
    <location>
        <begin position="91"/>
        <end position="111"/>
    </location>
</feature>
<evidence type="ECO:0000313" key="3">
    <source>
        <dbReference type="Proteomes" id="UP001610444"/>
    </source>
</evidence>
<comment type="caution">
    <text evidence="2">The sequence shown here is derived from an EMBL/GenBank/DDBJ whole genome shotgun (WGS) entry which is preliminary data.</text>
</comment>
<keyword evidence="1" id="KW-1133">Transmembrane helix</keyword>
<dbReference type="RefSeq" id="XP_070905106.1">
    <property type="nucleotide sequence ID" value="XM_071038357.1"/>
</dbReference>
<reference evidence="2 3" key="1">
    <citation type="submission" date="2024-07" db="EMBL/GenBank/DDBJ databases">
        <title>Section-level genome sequencing and comparative genomics of Aspergillus sections Usti and Cavernicolus.</title>
        <authorList>
            <consortium name="Lawrence Berkeley National Laboratory"/>
            <person name="Nybo J.L."/>
            <person name="Vesth T.C."/>
            <person name="Theobald S."/>
            <person name="Frisvad J.C."/>
            <person name="Larsen T.O."/>
            <person name="Kjaerboelling I."/>
            <person name="Rothschild-Mancinelli K."/>
            <person name="Lyhne E.K."/>
            <person name="Kogle M.E."/>
            <person name="Barry K."/>
            <person name="Clum A."/>
            <person name="Na H."/>
            <person name="Ledsgaard L."/>
            <person name="Lin J."/>
            <person name="Lipzen A."/>
            <person name="Kuo A."/>
            <person name="Riley R."/>
            <person name="Mondo S."/>
            <person name="LaButti K."/>
            <person name="Haridas S."/>
            <person name="Pangalinan J."/>
            <person name="Salamov A.A."/>
            <person name="Simmons B.A."/>
            <person name="Magnuson J.K."/>
            <person name="Chen J."/>
            <person name="Drula E."/>
            <person name="Henrissat B."/>
            <person name="Wiebenga A."/>
            <person name="Lubbers R.J."/>
            <person name="Gomes A.C."/>
            <person name="Macurrencykelacurrency M.R."/>
            <person name="Stajich J."/>
            <person name="Grigoriev I.V."/>
            <person name="Mortensen U.H."/>
            <person name="De vries R.P."/>
            <person name="Baker S.E."/>
            <person name="Andersen M.R."/>
        </authorList>
    </citation>
    <scope>NUCLEOTIDE SEQUENCE [LARGE SCALE GENOMIC DNA]</scope>
    <source>
        <strain evidence="2 3">CBS 756.74</strain>
    </source>
</reference>
<evidence type="ECO:0000313" key="2">
    <source>
        <dbReference type="EMBL" id="KAL2860415.1"/>
    </source>
</evidence>
<evidence type="ECO:0000256" key="1">
    <source>
        <dbReference type="SAM" id="Phobius"/>
    </source>
</evidence>
<accession>A0ABR4L7I1</accession>
<keyword evidence="3" id="KW-1185">Reference proteome</keyword>
<organism evidence="2 3">
    <name type="scientific">Aspergillus pseudodeflectus</name>
    <dbReference type="NCBI Taxonomy" id="176178"/>
    <lineage>
        <taxon>Eukaryota</taxon>
        <taxon>Fungi</taxon>
        <taxon>Dikarya</taxon>
        <taxon>Ascomycota</taxon>
        <taxon>Pezizomycotina</taxon>
        <taxon>Eurotiomycetes</taxon>
        <taxon>Eurotiomycetidae</taxon>
        <taxon>Eurotiales</taxon>
        <taxon>Aspergillaceae</taxon>
        <taxon>Aspergillus</taxon>
        <taxon>Aspergillus subgen. Nidulantes</taxon>
    </lineage>
</organism>
<sequence>MLRVSQPRTESTLCRAAAIYLPQSTSVMRRHRLVGYIPARHQRIHRLNGHFDILVDYYGSSPIQFTAVCVHVRRSRSAQEDTASKYPVETYTYTLVVVLICYSIKVIMLSLNTAKTDSINRKAWHGPATTSRCETETHQA</sequence>
<dbReference type="Proteomes" id="UP001610444">
    <property type="component" value="Unassembled WGS sequence"/>
</dbReference>
<keyword evidence="1" id="KW-0472">Membrane</keyword>
<dbReference type="EMBL" id="JBFXLR010000002">
    <property type="protein sequence ID" value="KAL2860415.1"/>
    <property type="molecule type" value="Genomic_DNA"/>
</dbReference>
<name>A0ABR4L7I1_9EURO</name>
<keyword evidence="1" id="KW-0812">Transmembrane</keyword>
<dbReference type="GeneID" id="98153521"/>